<dbReference type="InterPro" id="IPR006139">
    <property type="entry name" value="D-isomer_2_OHA_DH_cat_dom"/>
</dbReference>
<dbReference type="SUPFAM" id="SSF55021">
    <property type="entry name" value="ACT-like"/>
    <property type="match status" value="1"/>
</dbReference>
<dbReference type="FunFam" id="3.40.50.720:FF:000021">
    <property type="entry name" value="D-3-phosphoglycerate dehydrogenase"/>
    <property type="match status" value="1"/>
</dbReference>
<comment type="function">
    <text evidence="1">Catalyzes the reversible oxidation of 3-phospho-D-glycerate to 3-phosphonooxypyruvate, the first step of the phosphorylated L-serine biosynthesis pathway. Also catalyzes the reversible oxidation of 2-hydroxyglutarate to 2-oxoglutarate.</text>
</comment>
<dbReference type="NCBIfam" id="TIGR01327">
    <property type="entry name" value="PGDH"/>
    <property type="match status" value="1"/>
</dbReference>
<dbReference type="InterPro" id="IPR045626">
    <property type="entry name" value="PGDH_ASB_dom"/>
</dbReference>
<evidence type="ECO:0000256" key="1">
    <source>
        <dbReference type="ARBA" id="ARBA00003800"/>
    </source>
</evidence>
<keyword evidence="5 9" id="KW-0560">Oxidoreductase</keyword>
<evidence type="ECO:0000313" key="12">
    <source>
        <dbReference type="Proteomes" id="UP000320585"/>
    </source>
</evidence>
<dbReference type="InterPro" id="IPR045865">
    <property type="entry name" value="ACT-like_dom_sf"/>
</dbReference>
<dbReference type="Pfam" id="PF19304">
    <property type="entry name" value="PGDH_inter"/>
    <property type="match status" value="1"/>
</dbReference>
<dbReference type="InterPro" id="IPR006140">
    <property type="entry name" value="D-isomer_DH_NAD-bd"/>
</dbReference>
<organism evidence="11 12">
    <name type="scientific">Dialister hominis</name>
    <dbReference type="NCBI Taxonomy" id="2582419"/>
    <lineage>
        <taxon>Bacteria</taxon>
        <taxon>Bacillati</taxon>
        <taxon>Bacillota</taxon>
        <taxon>Negativicutes</taxon>
        <taxon>Veillonellales</taxon>
        <taxon>Veillonellaceae</taxon>
        <taxon>Dialister</taxon>
    </lineage>
</organism>
<sequence>MYRIFITADVAKEAKEILEKEFIVDIQPNMEEDELCKVIADYDAIITRSQTRVTKKVIDAAVNLKVIGRAGVGIDGIDIPEATKKGITVVNTPESNTIAACEHTIALMLSMTRHIPQAHQSIMEGRWDRKSFTGIQLLNKTVGIIGVGRVGSNVAKRLQAFNMKTIGYDPYIPLERGQQLGVELTDLDTLLRESDYITLHTPLTDETRGMIDKEAIAKMKDGVRIVNASRGAVVDIEALAEALKNGKVAGAGIDVWPHEPLKPEENPFLGLTNVALTPHLGASTKEAQAGVATDVAIGVAQALHGEPVATAVNASPITKATLNVIQPYFDLCERMGNIGIDLAGGRISGVNVEYTGELAETETAPLTTAVLKGLLAPVLQQTVNFVNARGIAEERHMEVREVKARKGHYFTNTISLTIDTDKGTHRITGSLFDRKEAKIVSLDHFRVDFEPKGCIIIAPHEDKPGMIGQVAGVLGAAGININGMQVGASNDKGINVMAVAVDKDIPTAVLPSLMNIEGIKDVKVIHCEH</sequence>
<dbReference type="GO" id="GO:0006564">
    <property type="term" value="P:L-serine biosynthetic process"/>
    <property type="evidence" value="ECO:0007669"/>
    <property type="project" value="UniProtKB-UniRule"/>
</dbReference>
<dbReference type="EC" id="1.1.1.95" evidence="9"/>
<evidence type="ECO:0000259" key="10">
    <source>
        <dbReference type="PROSITE" id="PS51671"/>
    </source>
</evidence>
<keyword evidence="6 9" id="KW-0520">NAD</keyword>
<dbReference type="InterPro" id="IPR006236">
    <property type="entry name" value="PGDH"/>
</dbReference>
<dbReference type="AlphaFoldDB" id="A0A8D5A4X2"/>
<dbReference type="CDD" id="cd04902">
    <property type="entry name" value="ACT_3PGDH-xct"/>
    <property type="match status" value="1"/>
</dbReference>
<dbReference type="SUPFAM" id="SSF143548">
    <property type="entry name" value="Serine metabolism enzymes domain"/>
    <property type="match status" value="1"/>
</dbReference>
<dbReference type="PROSITE" id="PS00671">
    <property type="entry name" value="D_2_HYDROXYACID_DH_3"/>
    <property type="match status" value="1"/>
</dbReference>
<gene>
    <name evidence="11" type="primary">serA_2</name>
    <name evidence="11" type="ORF">Dia5BBH33_12790</name>
</gene>
<dbReference type="PANTHER" id="PTHR42938:SF47">
    <property type="entry name" value="HYDROXYPYRUVATE REDUCTASE"/>
    <property type="match status" value="1"/>
</dbReference>
<feature type="domain" description="ACT" evidence="10">
    <location>
        <begin position="455"/>
        <end position="527"/>
    </location>
</feature>
<evidence type="ECO:0000256" key="5">
    <source>
        <dbReference type="ARBA" id="ARBA00023002"/>
    </source>
</evidence>
<dbReference type="GO" id="GO:0051287">
    <property type="term" value="F:NAD binding"/>
    <property type="evidence" value="ECO:0007669"/>
    <property type="project" value="UniProtKB-UniRule"/>
</dbReference>
<reference evidence="12" key="1">
    <citation type="submission" date="2019-05" db="EMBL/GenBank/DDBJ databases">
        <title>Complete genome sequencing of Dialister sp. strain 5BBH33.</title>
        <authorList>
            <person name="Sakamoto M."/>
            <person name="Murakami T."/>
            <person name="Mori H."/>
        </authorList>
    </citation>
    <scope>NUCLEOTIDE SEQUENCE [LARGE SCALE GENOMIC DNA]</scope>
    <source>
        <strain evidence="12">5BBH33</strain>
    </source>
</reference>
<dbReference type="InterPro" id="IPR029752">
    <property type="entry name" value="D-isomer_DH_CS1"/>
</dbReference>
<comment type="similarity">
    <text evidence="3 9">Belongs to the D-isomer specific 2-hydroxyacid dehydrogenase family.</text>
</comment>
<keyword evidence="9" id="KW-0718">Serine biosynthesis</keyword>
<comment type="catalytic activity">
    <reaction evidence="7">
        <text>(R)-2-hydroxyglutarate + NAD(+) = 2-oxoglutarate + NADH + H(+)</text>
        <dbReference type="Rhea" id="RHEA:49612"/>
        <dbReference type="ChEBI" id="CHEBI:15378"/>
        <dbReference type="ChEBI" id="CHEBI:15801"/>
        <dbReference type="ChEBI" id="CHEBI:16810"/>
        <dbReference type="ChEBI" id="CHEBI:57540"/>
        <dbReference type="ChEBI" id="CHEBI:57945"/>
        <dbReference type="EC" id="1.1.1.399"/>
    </reaction>
</comment>
<dbReference type="Pfam" id="PF01842">
    <property type="entry name" value="ACT"/>
    <property type="match status" value="1"/>
</dbReference>
<dbReference type="SUPFAM" id="SSF52283">
    <property type="entry name" value="Formate/glycerate dehydrogenase catalytic domain-like"/>
    <property type="match status" value="1"/>
</dbReference>
<evidence type="ECO:0000256" key="4">
    <source>
        <dbReference type="ARBA" id="ARBA00021582"/>
    </source>
</evidence>
<dbReference type="InterPro" id="IPR029009">
    <property type="entry name" value="ASB_dom_sf"/>
</dbReference>
<evidence type="ECO:0000256" key="3">
    <source>
        <dbReference type="ARBA" id="ARBA00005854"/>
    </source>
</evidence>
<protein>
    <recommendedName>
        <fullName evidence="4 9">D-3-phosphoglycerate dehydrogenase</fullName>
        <ecNumber evidence="9">1.1.1.95</ecNumber>
    </recommendedName>
</protein>
<dbReference type="KEGG" id="dho:Dia5BBH33_12790"/>
<dbReference type="InterPro" id="IPR036291">
    <property type="entry name" value="NAD(P)-bd_dom_sf"/>
</dbReference>
<dbReference type="GO" id="GO:0004617">
    <property type="term" value="F:phosphoglycerate dehydrogenase activity"/>
    <property type="evidence" value="ECO:0007669"/>
    <property type="project" value="UniProtKB-UniRule"/>
</dbReference>
<evidence type="ECO:0000256" key="8">
    <source>
        <dbReference type="ARBA" id="ARBA00048731"/>
    </source>
</evidence>
<keyword evidence="9" id="KW-0028">Amino-acid biosynthesis</keyword>
<evidence type="ECO:0000256" key="7">
    <source>
        <dbReference type="ARBA" id="ARBA00048126"/>
    </source>
</evidence>
<evidence type="ECO:0000256" key="6">
    <source>
        <dbReference type="ARBA" id="ARBA00023027"/>
    </source>
</evidence>
<dbReference type="PROSITE" id="PS00065">
    <property type="entry name" value="D_2_HYDROXYACID_DH_1"/>
    <property type="match status" value="1"/>
</dbReference>
<dbReference type="PROSITE" id="PS51671">
    <property type="entry name" value="ACT"/>
    <property type="match status" value="1"/>
</dbReference>
<evidence type="ECO:0000256" key="9">
    <source>
        <dbReference type="RuleBase" id="RU363003"/>
    </source>
</evidence>
<dbReference type="Gene3D" id="3.30.1330.90">
    <property type="entry name" value="D-3-phosphoglycerate dehydrogenase, domain 3"/>
    <property type="match status" value="1"/>
</dbReference>
<dbReference type="GeneID" id="92716506"/>
<dbReference type="FunFam" id="3.30.1330.90:FF:000003">
    <property type="entry name" value="D-3-phosphoglycerate dehydrogenase"/>
    <property type="match status" value="1"/>
</dbReference>
<dbReference type="SUPFAM" id="SSF51735">
    <property type="entry name" value="NAD(P)-binding Rossmann-fold domains"/>
    <property type="match status" value="1"/>
</dbReference>
<name>A0A8D5A4X2_9FIRM</name>
<dbReference type="CDD" id="cd12173">
    <property type="entry name" value="PGDH_4"/>
    <property type="match status" value="1"/>
</dbReference>
<accession>A0A8D5A4X2</accession>
<dbReference type="OrthoDB" id="9805416at2"/>
<dbReference type="UniPathway" id="UPA00135">
    <property type="reaction ID" value="UER00196"/>
</dbReference>
<keyword evidence="12" id="KW-1185">Reference proteome</keyword>
<dbReference type="RefSeq" id="WP_022381708.1">
    <property type="nucleotide sequence ID" value="NZ_AP019697.1"/>
</dbReference>
<dbReference type="Proteomes" id="UP000320585">
    <property type="component" value="Chromosome"/>
</dbReference>
<dbReference type="InterPro" id="IPR029753">
    <property type="entry name" value="D-isomer_DH_CS"/>
</dbReference>
<dbReference type="PANTHER" id="PTHR42938">
    <property type="entry name" value="FORMATE DEHYDROGENASE 1"/>
    <property type="match status" value="1"/>
</dbReference>
<comment type="pathway">
    <text evidence="2 9">Amino-acid biosynthesis; L-serine biosynthesis; L-serine from 3-phospho-D-glycerate: step 1/3.</text>
</comment>
<comment type="catalytic activity">
    <reaction evidence="8 9">
        <text>(2R)-3-phosphoglycerate + NAD(+) = 3-phosphooxypyruvate + NADH + H(+)</text>
        <dbReference type="Rhea" id="RHEA:12641"/>
        <dbReference type="ChEBI" id="CHEBI:15378"/>
        <dbReference type="ChEBI" id="CHEBI:18110"/>
        <dbReference type="ChEBI" id="CHEBI:57540"/>
        <dbReference type="ChEBI" id="CHEBI:57945"/>
        <dbReference type="ChEBI" id="CHEBI:58272"/>
        <dbReference type="EC" id="1.1.1.95"/>
    </reaction>
</comment>
<dbReference type="EMBL" id="AP019697">
    <property type="protein sequence ID" value="BBK25344.1"/>
    <property type="molecule type" value="Genomic_DNA"/>
</dbReference>
<dbReference type="Gene3D" id="3.40.50.720">
    <property type="entry name" value="NAD(P)-binding Rossmann-like Domain"/>
    <property type="match status" value="2"/>
</dbReference>
<dbReference type="InterPro" id="IPR002912">
    <property type="entry name" value="ACT_dom"/>
</dbReference>
<proteinExistence type="inferred from homology"/>
<evidence type="ECO:0000256" key="2">
    <source>
        <dbReference type="ARBA" id="ARBA00005216"/>
    </source>
</evidence>
<dbReference type="Pfam" id="PF02826">
    <property type="entry name" value="2-Hacid_dh_C"/>
    <property type="match status" value="1"/>
</dbReference>
<dbReference type="Gene3D" id="3.30.70.260">
    <property type="match status" value="1"/>
</dbReference>
<dbReference type="Pfam" id="PF00389">
    <property type="entry name" value="2-Hacid_dh"/>
    <property type="match status" value="1"/>
</dbReference>
<evidence type="ECO:0000313" key="11">
    <source>
        <dbReference type="EMBL" id="BBK25344.1"/>
    </source>
</evidence>